<sequence length="296" mass="33625">MSDFENLTIKQPIRRLEIQINNFNVAIPHHVDLLQRYRSNIKKYQDQRDWERIQREHANVSRIIKQLKELLYQMDTLRAQVLDSDIEQFDKLTAKARTSIMDAIREYLDMELNLWLSPPSSPVSGNQLPHPVANVQLEAQQEDLQHQQDCLQVWNSLQGDIQQLQELFIEFDKVVHDQKEMVVNTEKNVEETQVNVKKGSKFLEKALRYKAAAYPLAGAVLGTCIGGPIGLIAGLKIGGLTALGCGILGFTGGSLLKKKHIDTYKFETSNESVADVNNVKKSTSCPENLEMDKKQL</sequence>
<feature type="domain" description="T-SNARE coiled-coil homology" evidence="3">
    <location>
        <begin position="144"/>
        <end position="206"/>
    </location>
</feature>
<dbReference type="GO" id="GO:0006906">
    <property type="term" value="P:vesicle fusion"/>
    <property type="evidence" value="ECO:0007669"/>
    <property type="project" value="TreeGrafter"/>
</dbReference>
<dbReference type="EMBL" id="GL451975">
    <property type="protein sequence ID" value="EFN78113.1"/>
    <property type="molecule type" value="Genomic_DNA"/>
</dbReference>
<comment type="similarity">
    <text evidence="1">Belongs to the syntaxin family.</text>
</comment>
<dbReference type="InterPro" id="IPR000727">
    <property type="entry name" value="T_SNARE_dom"/>
</dbReference>
<keyword evidence="2" id="KW-0812">Transmembrane</keyword>
<dbReference type="InterPro" id="IPR045242">
    <property type="entry name" value="Syntaxin"/>
</dbReference>
<evidence type="ECO:0000256" key="2">
    <source>
        <dbReference type="SAM" id="Phobius"/>
    </source>
</evidence>
<keyword evidence="2" id="KW-1133">Transmembrane helix</keyword>
<dbReference type="SMART" id="SM00397">
    <property type="entry name" value="t_SNARE"/>
    <property type="match status" value="1"/>
</dbReference>
<dbReference type="InterPro" id="IPR059001">
    <property type="entry name" value="STX17_N"/>
</dbReference>
<dbReference type="GO" id="GO:0006887">
    <property type="term" value="P:exocytosis"/>
    <property type="evidence" value="ECO:0007669"/>
    <property type="project" value="TreeGrafter"/>
</dbReference>
<dbReference type="InParanoid" id="E2C1Q4"/>
<dbReference type="InterPro" id="IPR028676">
    <property type="entry name" value="STX17_SNARE"/>
</dbReference>
<evidence type="ECO:0000313" key="4">
    <source>
        <dbReference type="EMBL" id="EFN78113.1"/>
    </source>
</evidence>
<dbReference type="GO" id="GO:0012505">
    <property type="term" value="C:endomembrane system"/>
    <property type="evidence" value="ECO:0007669"/>
    <property type="project" value="TreeGrafter"/>
</dbReference>
<dbReference type="GO" id="GO:0006886">
    <property type="term" value="P:intracellular protein transport"/>
    <property type="evidence" value="ECO:0007669"/>
    <property type="project" value="TreeGrafter"/>
</dbReference>
<keyword evidence="2" id="KW-0472">Membrane</keyword>
<evidence type="ECO:0000256" key="1">
    <source>
        <dbReference type="ARBA" id="ARBA00009063"/>
    </source>
</evidence>
<dbReference type="OMA" id="HETCANT"/>
<dbReference type="InterPro" id="IPR010989">
    <property type="entry name" value="SNARE"/>
</dbReference>
<dbReference type="OrthoDB" id="10035606at2759"/>
<evidence type="ECO:0000313" key="5">
    <source>
        <dbReference type="Proteomes" id="UP000008237"/>
    </source>
</evidence>
<name>E2C1Q4_HARSA</name>
<dbReference type="Gene3D" id="1.20.5.110">
    <property type="match status" value="1"/>
</dbReference>
<dbReference type="AlphaFoldDB" id="E2C1Q4"/>
<dbReference type="SUPFAM" id="SSF47661">
    <property type="entry name" value="t-snare proteins"/>
    <property type="match status" value="1"/>
</dbReference>
<accession>E2C1Q4</accession>
<dbReference type="PANTHER" id="PTHR19957">
    <property type="entry name" value="SYNTAXIN"/>
    <property type="match status" value="1"/>
</dbReference>
<dbReference type="Proteomes" id="UP000008237">
    <property type="component" value="Unassembled WGS sequence"/>
</dbReference>
<feature type="transmembrane region" description="Helical" evidence="2">
    <location>
        <begin position="211"/>
        <end position="231"/>
    </location>
</feature>
<dbReference type="CDD" id="cd15846">
    <property type="entry name" value="SNARE_syntaxin17"/>
    <property type="match status" value="1"/>
</dbReference>
<dbReference type="GO" id="GO:0031201">
    <property type="term" value="C:SNARE complex"/>
    <property type="evidence" value="ECO:0007669"/>
    <property type="project" value="TreeGrafter"/>
</dbReference>
<dbReference type="GO" id="GO:0005886">
    <property type="term" value="C:plasma membrane"/>
    <property type="evidence" value="ECO:0007669"/>
    <property type="project" value="TreeGrafter"/>
</dbReference>
<keyword evidence="5" id="KW-1185">Reference proteome</keyword>
<dbReference type="FunCoup" id="E2C1Q4">
    <property type="interactions" value="1611"/>
</dbReference>
<organism evidence="5">
    <name type="scientific">Harpegnathos saltator</name>
    <name type="common">Jerdon's jumping ant</name>
    <dbReference type="NCBI Taxonomy" id="610380"/>
    <lineage>
        <taxon>Eukaryota</taxon>
        <taxon>Metazoa</taxon>
        <taxon>Ecdysozoa</taxon>
        <taxon>Arthropoda</taxon>
        <taxon>Hexapoda</taxon>
        <taxon>Insecta</taxon>
        <taxon>Pterygota</taxon>
        <taxon>Neoptera</taxon>
        <taxon>Endopterygota</taxon>
        <taxon>Hymenoptera</taxon>
        <taxon>Apocrita</taxon>
        <taxon>Aculeata</taxon>
        <taxon>Formicoidea</taxon>
        <taxon>Formicidae</taxon>
        <taxon>Ponerinae</taxon>
        <taxon>Ponerini</taxon>
        <taxon>Harpegnathos</taxon>
    </lineage>
</organism>
<dbReference type="GO" id="GO:0000421">
    <property type="term" value="C:autophagosome membrane"/>
    <property type="evidence" value="ECO:0007669"/>
    <property type="project" value="TreeGrafter"/>
</dbReference>
<evidence type="ECO:0000259" key="3">
    <source>
        <dbReference type="PROSITE" id="PS50192"/>
    </source>
</evidence>
<dbReference type="PhylomeDB" id="E2C1Q4"/>
<dbReference type="STRING" id="610380.E2C1Q4"/>
<dbReference type="GO" id="GO:0000149">
    <property type="term" value="F:SNARE binding"/>
    <property type="evidence" value="ECO:0007669"/>
    <property type="project" value="TreeGrafter"/>
</dbReference>
<dbReference type="GO" id="GO:0048278">
    <property type="term" value="P:vesicle docking"/>
    <property type="evidence" value="ECO:0007669"/>
    <property type="project" value="TreeGrafter"/>
</dbReference>
<dbReference type="KEGG" id="hst:105188990"/>
<protein>
    <submittedName>
        <fullName evidence="4">Syntaxin-17</fullName>
    </submittedName>
</protein>
<reference evidence="4 5" key="1">
    <citation type="journal article" date="2010" name="Science">
        <title>Genomic comparison of the ants Camponotus floridanus and Harpegnathos saltator.</title>
        <authorList>
            <person name="Bonasio R."/>
            <person name="Zhang G."/>
            <person name="Ye C."/>
            <person name="Mutti N.S."/>
            <person name="Fang X."/>
            <person name="Qin N."/>
            <person name="Donahue G."/>
            <person name="Yang P."/>
            <person name="Li Q."/>
            <person name="Li C."/>
            <person name="Zhang P."/>
            <person name="Huang Z."/>
            <person name="Berger S.L."/>
            <person name="Reinberg D."/>
            <person name="Wang J."/>
            <person name="Liebig J."/>
        </authorList>
    </citation>
    <scope>NUCLEOTIDE SEQUENCE [LARGE SCALE GENOMIC DNA]</scope>
    <source>
        <strain evidence="4 5">R22 G/1</strain>
    </source>
</reference>
<proteinExistence type="inferred from homology"/>
<gene>
    <name evidence="4" type="ORF">EAI_10325</name>
</gene>
<dbReference type="PROSITE" id="PS50192">
    <property type="entry name" value="T_SNARE"/>
    <property type="match status" value="1"/>
</dbReference>
<dbReference type="GO" id="GO:0005484">
    <property type="term" value="F:SNAP receptor activity"/>
    <property type="evidence" value="ECO:0007669"/>
    <property type="project" value="TreeGrafter"/>
</dbReference>
<feature type="transmembrane region" description="Helical" evidence="2">
    <location>
        <begin position="237"/>
        <end position="256"/>
    </location>
</feature>
<dbReference type="Pfam" id="PF26585">
    <property type="entry name" value="STX17_N"/>
    <property type="match status" value="1"/>
</dbReference>
<dbReference type="PANTHER" id="PTHR19957:SF139">
    <property type="entry name" value="SYNTAXIN-17"/>
    <property type="match status" value="1"/>
</dbReference>